<feature type="region of interest" description="Disordered" evidence="9">
    <location>
        <begin position="674"/>
        <end position="714"/>
    </location>
</feature>
<evidence type="ECO:0000256" key="6">
    <source>
        <dbReference type="ARBA" id="ARBA00023125"/>
    </source>
</evidence>
<dbReference type="GO" id="GO:0000977">
    <property type="term" value="F:RNA polymerase II transcription regulatory region sequence-specific DNA binding"/>
    <property type="evidence" value="ECO:0007669"/>
    <property type="project" value="TreeGrafter"/>
</dbReference>
<dbReference type="GO" id="GO:0000981">
    <property type="term" value="F:DNA-binding transcription factor activity, RNA polymerase II-specific"/>
    <property type="evidence" value="ECO:0007669"/>
    <property type="project" value="TreeGrafter"/>
</dbReference>
<evidence type="ECO:0000256" key="8">
    <source>
        <dbReference type="PROSITE-ProRule" id="PRU00042"/>
    </source>
</evidence>
<keyword evidence="5" id="KW-0862">Zinc</keyword>
<feature type="compositionally biased region" description="Polar residues" evidence="9">
    <location>
        <begin position="795"/>
        <end position="809"/>
    </location>
</feature>
<dbReference type="PANTHER" id="PTHR24409">
    <property type="entry name" value="ZINC FINGER PROTEIN 142"/>
    <property type="match status" value="1"/>
</dbReference>
<feature type="region of interest" description="Disordered" evidence="9">
    <location>
        <begin position="737"/>
        <end position="818"/>
    </location>
</feature>
<proteinExistence type="predicted"/>
<dbReference type="EMBL" id="JXXN02007366">
    <property type="protein sequence ID" value="THD19111.1"/>
    <property type="molecule type" value="Genomic_DNA"/>
</dbReference>
<feature type="compositionally biased region" description="Polar residues" evidence="9">
    <location>
        <begin position="319"/>
        <end position="328"/>
    </location>
</feature>
<feature type="compositionally biased region" description="Low complexity" evidence="9">
    <location>
        <begin position="679"/>
        <end position="692"/>
    </location>
</feature>
<feature type="domain" description="C2H2-type" evidence="10">
    <location>
        <begin position="454"/>
        <end position="481"/>
    </location>
</feature>
<feature type="compositionally biased region" description="Low complexity" evidence="9">
    <location>
        <begin position="246"/>
        <end position="257"/>
    </location>
</feature>
<dbReference type="InterPro" id="IPR036236">
    <property type="entry name" value="Znf_C2H2_sf"/>
</dbReference>
<evidence type="ECO:0000256" key="3">
    <source>
        <dbReference type="ARBA" id="ARBA00022737"/>
    </source>
</evidence>
<sequence>MPRFKSTPRSILELQPDPGFLIPPPVPLTEPEKESGEPVALTPNDNATKPVMESVSDSSVPARNSESLPVPSVNDAECLGSLHAAALFAQAAALLAMRADHTFPVGNAYNPPIAPLGLSFFGLPNSTGNGQETPQHHNRGNALSFASLSSGKGSALPHGNGFLSRRNRPRVRHRGDPSTATRFPCWLPVNSTRVRTKLRLLAESENLNLTDLPDSPKEPTNVVPSVQCKKIKLPKQVSQTAKSAVSRRPPTSSQPSSSSPPPSTMEAPGPSSSDTPALGEPQSKPSPPVQSLPTLSPSNVPLQESRSSPAPSPKIASSQKMCRSSPSREPSKSVPLPPSSAECSSPLTQDQKPLEAEVQPQNAEENHSSTEPSSPKNEDLTEPILSSPARRTRSSVARESGQVKSIPKPSPDSKSPPRPAKKALGFVECKICHKSLRQSSMNEHLARHDNSGKYKCATCGITFSRRSAQEKHERIHTGEKPFKCEHCPKAYRQMAHLRDHLRSHSGERPFVCRLCGFASGYKSLLRRHLRTHGVSNHPNAVPDLWYKTSGTKEEVMAVASEIGRKLESGQTLELGEGGRKLNPSERSEIELARHHLCTECPAGFPTFQALRSHQITAHGLIRKHRCRSCGEEFASTGLRRQHTKQVHPLICSICSKPMSTLQRSELKDHMLAEHPNHQTPSATDPPATSPPSKRIRKRKPEEEEQHAVPECRTSPRLRDRSTDCVVMTWKRFCSVQTESSSPVKITETKTDTDTDTEVDQASNSSSMTTDSNHTDSCSIAKDKPEQKESHHHNHSSSATDEVKLISSTKPPVDPSPAS</sequence>
<dbReference type="PANTHER" id="PTHR24409:SF295">
    <property type="entry name" value="AZ2-RELATED"/>
    <property type="match status" value="1"/>
</dbReference>
<dbReference type="SUPFAM" id="SSF57667">
    <property type="entry name" value="beta-beta-alpha zinc fingers"/>
    <property type="match status" value="3"/>
</dbReference>
<evidence type="ECO:0000256" key="5">
    <source>
        <dbReference type="ARBA" id="ARBA00022833"/>
    </source>
</evidence>
<evidence type="ECO:0000313" key="11">
    <source>
        <dbReference type="EMBL" id="THD19111.1"/>
    </source>
</evidence>
<keyword evidence="3" id="KW-0677">Repeat</keyword>
<evidence type="ECO:0000256" key="1">
    <source>
        <dbReference type="ARBA" id="ARBA00004123"/>
    </source>
</evidence>
<keyword evidence="7" id="KW-0539">Nucleus</keyword>
<comment type="subcellular location">
    <subcellularLocation>
        <location evidence="1">Nucleus</location>
    </subcellularLocation>
</comment>
<feature type="compositionally biased region" description="Polar residues" evidence="9">
    <location>
        <begin position="55"/>
        <end position="67"/>
    </location>
</feature>
<dbReference type="GO" id="GO:0005634">
    <property type="term" value="C:nucleus"/>
    <property type="evidence" value="ECO:0007669"/>
    <property type="project" value="UniProtKB-SubCell"/>
</dbReference>
<feature type="compositionally biased region" description="Polar residues" evidence="9">
    <location>
        <begin position="291"/>
        <end position="304"/>
    </location>
</feature>
<name>A0A4E0R0I3_FASHE</name>
<dbReference type="GO" id="GO:0000122">
    <property type="term" value="P:negative regulation of transcription by RNA polymerase II"/>
    <property type="evidence" value="ECO:0007669"/>
    <property type="project" value="UniProtKB-ARBA"/>
</dbReference>
<dbReference type="SMART" id="SM00355">
    <property type="entry name" value="ZnF_C2H2"/>
    <property type="match status" value="7"/>
</dbReference>
<keyword evidence="6" id="KW-0238">DNA-binding</keyword>
<keyword evidence="2" id="KW-0479">Metal-binding</keyword>
<dbReference type="GO" id="GO:0008270">
    <property type="term" value="F:zinc ion binding"/>
    <property type="evidence" value="ECO:0007669"/>
    <property type="project" value="UniProtKB-KW"/>
</dbReference>
<feature type="compositionally biased region" description="Polar residues" evidence="9">
    <location>
        <begin position="341"/>
        <end position="351"/>
    </location>
</feature>
<dbReference type="PROSITE" id="PS00028">
    <property type="entry name" value="ZINC_FINGER_C2H2_1"/>
    <property type="match status" value="4"/>
</dbReference>
<dbReference type="Pfam" id="PF00096">
    <property type="entry name" value="zf-C2H2"/>
    <property type="match status" value="3"/>
</dbReference>
<dbReference type="AlphaFoldDB" id="A0A4E0R0I3"/>
<evidence type="ECO:0000259" key="10">
    <source>
        <dbReference type="PROSITE" id="PS50157"/>
    </source>
</evidence>
<feature type="compositionally biased region" description="Polar residues" evidence="9">
    <location>
        <begin position="760"/>
        <end position="777"/>
    </location>
</feature>
<dbReference type="Proteomes" id="UP000230066">
    <property type="component" value="Unassembled WGS sequence"/>
</dbReference>
<comment type="caution">
    <text evidence="11">The sequence shown here is derived from an EMBL/GenBank/DDBJ whole genome shotgun (WGS) entry which is preliminary data.</text>
</comment>
<gene>
    <name evidence="11" type="ORF">D915_010149</name>
</gene>
<feature type="compositionally biased region" description="Pro residues" evidence="9">
    <location>
        <begin position="408"/>
        <end position="418"/>
    </location>
</feature>
<feature type="domain" description="C2H2-type" evidence="10">
    <location>
        <begin position="624"/>
        <end position="647"/>
    </location>
</feature>
<dbReference type="PROSITE" id="PS50157">
    <property type="entry name" value="ZINC_FINGER_C2H2_2"/>
    <property type="match status" value="4"/>
</dbReference>
<dbReference type="FunFam" id="3.30.160.60:FF:001967">
    <property type="entry name" value="Ras-responsive element-binding protein"/>
    <property type="match status" value="1"/>
</dbReference>
<feature type="domain" description="C2H2-type" evidence="10">
    <location>
        <begin position="482"/>
        <end position="509"/>
    </location>
</feature>
<feature type="compositionally biased region" description="Basic and acidic residues" evidence="9">
    <location>
        <begin position="699"/>
        <end position="709"/>
    </location>
</feature>
<dbReference type="FunFam" id="3.30.160.60:FF:001465">
    <property type="entry name" value="Zinc finger protein 560"/>
    <property type="match status" value="1"/>
</dbReference>
<feature type="region of interest" description="Disordered" evidence="9">
    <location>
        <begin position="209"/>
        <end position="420"/>
    </location>
</feature>
<reference evidence="11" key="1">
    <citation type="submission" date="2019-03" db="EMBL/GenBank/DDBJ databases">
        <title>Improved annotation for the trematode Fasciola hepatica.</title>
        <authorList>
            <person name="Choi Y.-J."/>
            <person name="Martin J."/>
            <person name="Mitreva M."/>
        </authorList>
    </citation>
    <scope>NUCLEOTIDE SEQUENCE [LARGE SCALE GENOMIC DNA]</scope>
</reference>
<keyword evidence="4 8" id="KW-0863">Zinc-finger</keyword>
<evidence type="ECO:0000256" key="7">
    <source>
        <dbReference type="ARBA" id="ARBA00023242"/>
    </source>
</evidence>
<dbReference type="InterPro" id="IPR013087">
    <property type="entry name" value="Znf_C2H2_type"/>
</dbReference>
<feature type="domain" description="C2H2-type" evidence="10">
    <location>
        <begin position="510"/>
        <end position="532"/>
    </location>
</feature>
<dbReference type="Gene3D" id="3.30.160.60">
    <property type="entry name" value="Classic Zinc Finger"/>
    <property type="match status" value="4"/>
</dbReference>
<feature type="region of interest" description="Disordered" evidence="9">
    <location>
        <begin position="154"/>
        <end position="182"/>
    </location>
</feature>
<protein>
    <submittedName>
        <fullName evidence="11">Zinc finger protein</fullName>
    </submittedName>
</protein>
<evidence type="ECO:0000256" key="2">
    <source>
        <dbReference type="ARBA" id="ARBA00022723"/>
    </source>
</evidence>
<evidence type="ECO:0000256" key="9">
    <source>
        <dbReference type="SAM" id="MobiDB-lite"/>
    </source>
</evidence>
<accession>A0A4E0R0I3</accession>
<evidence type="ECO:0000313" key="12">
    <source>
        <dbReference type="Proteomes" id="UP000230066"/>
    </source>
</evidence>
<evidence type="ECO:0000256" key="4">
    <source>
        <dbReference type="ARBA" id="ARBA00022771"/>
    </source>
</evidence>
<feature type="compositionally biased region" description="Polar residues" evidence="9">
    <location>
        <begin position="359"/>
        <end position="375"/>
    </location>
</feature>
<organism evidence="11 12">
    <name type="scientific">Fasciola hepatica</name>
    <name type="common">Liver fluke</name>
    <dbReference type="NCBI Taxonomy" id="6192"/>
    <lineage>
        <taxon>Eukaryota</taxon>
        <taxon>Metazoa</taxon>
        <taxon>Spiralia</taxon>
        <taxon>Lophotrochozoa</taxon>
        <taxon>Platyhelminthes</taxon>
        <taxon>Trematoda</taxon>
        <taxon>Digenea</taxon>
        <taxon>Plagiorchiida</taxon>
        <taxon>Echinostomata</taxon>
        <taxon>Echinostomatoidea</taxon>
        <taxon>Fasciolidae</taxon>
        <taxon>Fasciola</taxon>
    </lineage>
</organism>
<feature type="compositionally biased region" description="Low complexity" evidence="9">
    <location>
        <begin position="305"/>
        <end position="318"/>
    </location>
</feature>
<feature type="region of interest" description="Disordered" evidence="9">
    <location>
        <begin position="1"/>
        <end position="69"/>
    </location>
</feature>
<keyword evidence="12" id="KW-1185">Reference proteome</keyword>